<feature type="domain" description="AA1-like" evidence="7">
    <location>
        <begin position="25"/>
        <end position="142"/>
    </location>
</feature>
<dbReference type="KEGG" id="pgri:PgNI_10732"/>
<evidence type="ECO:0000256" key="6">
    <source>
        <dbReference type="SAM" id="SignalP"/>
    </source>
</evidence>
<keyword evidence="2" id="KW-0964">Secreted</keyword>
<dbReference type="AlphaFoldDB" id="A0A6P8AYL1"/>
<evidence type="ECO:0000256" key="1">
    <source>
        <dbReference type="ARBA" id="ARBA00004613"/>
    </source>
</evidence>
<organism evidence="8 9">
    <name type="scientific">Pyricularia grisea</name>
    <name type="common">Crabgrass-specific blast fungus</name>
    <name type="synonym">Magnaporthe grisea</name>
    <dbReference type="NCBI Taxonomy" id="148305"/>
    <lineage>
        <taxon>Eukaryota</taxon>
        <taxon>Fungi</taxon>
        <taxon>Dikarya</taxon>
        <taxon>Ascomycota</taxon>
        <taxon>Pezizomycotina</taxon>
        <taxon>Sordariomycetes</taxon>
        <taxon>Sordariomycetidae</taxon>
        <taxon>Magnaporthales</taxon>
        <taxon>Pyriculariaceae</taxon>
        <taxon>Pyricularia</taxon>
    </lineage>
</organism>
<feature type="signal peptide" evidence="6">
    <location>
        <begin position="1"/>
        <end position="16"/>
    </location>
</feature>
<feature type="disulfide bond" evidence="5">
    <location>
        <begin position="62"/>
        <end position="77"/>
    </location>
</feature>
<evidence type="ECO:0000256" key="3">
    <source>
        <dbReference type="ARBA" id="ARBA00022729"/>
    </source>
</evidence>
<reference evidence="9" key="2">
    <citation type="submission" date="2019-10" db="EMBL/GenBank/DDBJ databases">
        <authorList>
            <consortium name="NCBI Genome Project"/>
        </authorList>
    </citation>
    <scope>NUCLEOTIDE SEQUENCE</scope>
    <source>
        <strain evidence="9">NI907</strain>
    </source>
</reference>
<evidence type="ECO:0000256" key="2">
    <source>
        <dbReference type="ARBA" id="ARBA00022525"/>
    </source>
</evidence>
<comment type="caution">
    <text evidence="5">Lacks conserved residue(s) required for the propagation of feature annotation.</text>
</comment>
<sequence>MRFATIAAIFAAGALAAPASQGQATPGENITVSDFSVRKKVDNTPTKVDFKINGGAASNLTCSLENPALPTSAIAKCGDNSAYSFALVKGNATDYGARLYKTLGPGVGLYGEGDVFTVCHTGGLGDLLCNQVAPATIVIDSNA</sequence>
<reference evidence="8 9" key="1">
    <citation type="journal article" date="2019" name="Mol. Biol. Evol.">
        <title>Blast fungal genomes show frequent chromosomal changes, gene gains and losses, and effector gene turnover.</title>
        <authorList>
            <person name="Gomez Luciano L.B."/>
            <person name="Jason Tsai I."/>
            <person name="Chuma I."/>
            <person name="Tosa Y."/>
            <person name="Chen Y.H."/>
            <person name="Li J.Y."/>
            <person name="Li M.Y."/>
            <person name="Jade Lu M.Y."/>
            <person name="Nakayashiki H."/>
            <person name="Li W.H."/>
        </authorList>
    </citation>
    <scope>NUCLEOTIDE SEQUENCE [LARGE SCALE GENOMIC DNA]</scope>
    <source>
        <strain evidence="8 9">NI907</strain>
    </source>
</reference>
<evidence type="ECO:0000313" key="9">
    <source>
        <dbReference type="RefSeq" id="XP_030980026.1"/>
    </source>
</evidence>
<keyword evidence="3 6" id="KW-0732">Signal</keyword>
<proteinExistence type="predicted"/>
<evidence type="ECO:0000256" key="5">
    <source>
        <dbReference type="PROSITE-ProRule" id="PRU01243"/>
    </source>
</evidence>
<dbReference type="Proteomes" id="UP000515153">
    <property type="component" value="Chromosome VII"/>
</dbReference>
<reference evidence="9" key="3">
    <citation type="submission" date="2025-08" db="UniProtKB">
        <authorList>
            <consortium name="RefSeq"/>
        </authorList>
    </citation>
    <scope>IDENTIFICATION</scope>
    <source>
        <strain evidence="9">NI907</strain>
    </source>
</reference>
<dbReference type="RefSeq" id="XP_030980026.1">
    <property type="nucleotide sequence ID" value="XM_031130705.1"/>
</dbReference>
<feature type="chain" id="PRO_5028178080" description="AA1-like domain-containing protein" evidence="6">
    <location>
        <begin position="17"/>
        <end position="143"/>
    </location>
</feature>
<dbReference type="InterPro" id="IPR032382">
    <property type="entry name" value="AltA1"/>
</dbReference>
<gene>
    <name evidence="9" type="ORF">PgNI_10732</name>
</gene>
<protein>
    <recommendedName>
        <fullName evidence="7">AA1-like domain-containing protein</fullName>
    </recommendedName>
</protein>
<dbReference type="CDD" id="cd12798">
    <property type="entry name" value="Alt_A1"/>
    <property type="match status" value="1"/>
</dbReference>
<keyword evidence="4 5" id="KW-1015">Disulfide bond</keyword>
<dbReference type="PROSITE" id="PS51895">
    <property type="entry name" value="AA1"/>
    <property type="match status" value="1"/>
</dbReference>
<dbReference type="Pfam" id="PF16541">
    <property type="entry name" value="AltA1"/>
    <property type="match status" value="1"/>
</dbReference>
<name>A0A6P8AYL1_PYRGI</name>
<accession>A0A6P8AYL1</accession>
<dbReference type="GeneID" id="41965611"/>
<evidence type="ECO:0000259" key="7">
    <source>
        <dbReference type="PROSITE" id="PS51895"/>
    </source>
</evidence>
<dbReference type="GO" id="GO:0005576">
    <property type="term" value="C:extracellular region"/>
    <property type="evidence" value="ECO:0007669"/>
    <property type="project" value="UniProtKB-SubCell"/>
</dbReference>
<dbReference type="Gene3D" id="2.40.350.20">
    <property type="match status" value="1"/>
</dbReference>
<keyword evidence="8" id="KW-1185">Reference proteome</keyword>
<evidence type="ECO:0000256" key="4">
    <source>
        <dbReference type="ARBA" id="ARBA00023157"/>
    </source>
</evidence>
<comment type="subcellular location">
    <subcellularLocation>
        <location evidence="1">Secreted</location>
    </subcellularLocation>
</comment>
<evidence type="ECO:0000313" key="8">
    <source>
        <dbReference type="Proteomes" id="UP000515153"/>
    </source>
</evidence>